<dbReference type="InterPro" id="IPR017034">
    <property type="entry name" value="Abi_system_AbiD/AbiF"/>
</dbReference>
<reference evidence="2 4" key="2">
    <citation type="submission" date="2018-12" db="EMBL/GenBank/DDBJ databases">
        <authorList>
            <consortium name="Pathogen Informatics"/>
        </authorList>
    </citation>
    <scope>NUCLEOTIDE SEQUENCE [LARGE SCALE GENOMIC DNA]</scope>
    <source>
        <strain evidence="2 4">NCTC949</strain>
    </source>
</reference>
<dbReference type="EMBL" id="LR134377">
    <property type="protein sequence ID" value="VEH06051.1"/>
    <property type="molecule type" value="Genomic_DNA"/>
</dbReference>
<keyword evidence="3" id="KW-1185">Reference proteome</keyword>
<dbReference type="AlphaFoldDB" id="A0A0F6R364"/>
<evidence type="ECO:0000313" key="1">
    <source>
        <dbReference type="EMBL" id="AKE42068.1"/>
    </source>
</evidence>
<evidence type="ECO:0000313" key="2">
    <source>
        <dbReference type="EMBL" id="VEH06051.1"/>
    </source>
</evidence>
<accession>A0A0F6R364</accession>
<dbReference type="HOGENOM" id="CLU_044962_2_2_11"/>
<protein>
    <submittedName>
        <fullName evidence="1">Abortive infection bacteriophage resistance protein</fullName>
    </submittedName>
</protein>
<proteinExistence type="predicted"/>
<dbReference type="Proteomes" id="UP000271380">
    <property type="component" value="Chromosome"/>
</dbReference>
<name>A0A0F6R364_9CORY</name>
<dbReference type="OrthoDB" id="5363652at2"/>
<sequence length="315" mass="36427">MVERSPKAFKTYDEQIALLRSRGMRIDDEAYARKLLEQVNYYRLSGYWYSLRRMVENSSHRSDEFVDGTTFEQVTALYDFDERLRSQVFQVVSIIELALRALIGHELGRIDPHCHLHPDILGSLARAPQSANEPSADYNRWLSRYDRGLSASREDFVTHHNETYGGRLPIWAAVEVMDFGALNYLYRLSPDNVREVIAARVELTPAQLGSWIKSLNIVRNYSAHHARMFNRVYVLQPRLPRPEENPDLNAVRGVMNRCFGQLTLIQHLITTLDLRGRNMLPEVIATYPTTVEPVPISHIGAPQDWQELQLWHINS</sequence>
<evidence type="ECO:0000313" key="3">
    <source>
        <dbReference type="Proteomes" id="UP000033457"/>
    </source>
</evidence>
<dbReference type="RefSeq" id="WP_046440644.1">
    <property type="nucleotide sequence ID" value="NZ_JBHOLU010000004.1"/>
</dbReference>
<dbReference type="Proteomes" id="UP000033457">
    <property type="component" value="Chromosome"/>
</dbReference>
<dbReference type="KEGG" id="cku:UL82_09655"/>
<dbReference type="PIRSF" id="PIRSF034934">
    <property type="entry name" value="AbiF_AbiD"/>
    <property type="match status" value="1"/>
</dbReference>
<dbReference type="InterPro" id="IPR011664">
    <property type="entry name" value="Abi_system_AbiD/AbiF-like"/>
</dbReference>
<gene>
    <name evidence="2" type="primary">abi_1</name>
    <name evidence="2" type="ORF">NCTC949_00924</name>
    <name evidence="1" type="ORF">UL82_09655</name>
</gene>
<evidence type="ECO:0000313" key="4">
    <source>
        <dbReference type="Proteomes" id="UP000271380"/>
    </source>
</evidence>
<reference evidence="1 3" key="1">
    <citation type="journal article" date="2015" name="Genome Announc.">
        <title>Complete Genome Sequence of Corynebacterium kutscheri DSM 20755, a Corynebacterial Type Strain with Remarkably Low G+C Content of Chromosomal DNA.</title>
        <authorList>
            <person name="Ruckert C."/>
            <person name="Albersmeier A."/>
            <person name="Winkler A."/>
            <person name="Tauch A."/>
        </authorList>
    </citation>
    <scope>NUCLEOTIDE SEQUENCE [LARGE SCALE GENOMIC DNA]</scope>
    <source>
        <strain evidence="1 3">DSM 20755</strain>
    </source>
</reference>
<dbReference type="EMBL" id="CP011312">
    <property type="protein sequence ID" value="AKE42068.1"/>
    <property type="molecule type" value="Genomic_DNA"/>
</dbReference>
<organism evidence="1 3">
    <name type="scientific">Corynebacterium kutscheri</name>
    <dbReference type="NCBI Taxonomy" id="35755"/>
    <lineage>
        <taxon>Bacteria</taxon>
        <taxon>Bacillati</taxon>
        <taxon>Actinomycetota</taxon>
        <taxon>Actinomycetes</taxon>
        <taxon>Mycobacteriales</taxon>
        <taxon>Corynebacteriaceae</taxon>
        <taxon>Corynebacterium</taxon>
    </lineage>
</organism>
<dbReference type="Pfam" id="PF07751">
    <property type="entry name" value="Abi_2"/>
    <property type="match status" value="1"/>
</dbReference>